<dbReference type="InterPro" id="IPR024688">
    <property type="entry name" value="Mac_dom"/>
</dbReference>
<dbReference type="PANTHER" id="PTHR23416">
    <property type="entry name" value="SIALIC ACID SYNTHASE-RELATED"/>
    <property type="match status" value="1"/>
</dbReference>
<dbReference type="GO" id="GO:0008374">
    <property type="term" value="F:O-acyltransferase activity"/>
    <property type="evidence" value="ECO:0007669"/>
    <property type="project" value="TreeGrafter"/>
</dbReference>
<evidence type="ECO:0000256" key="1">
    <source>
        <dbReference type="ARBA" id="ARBA00007274"/>
    </source>
</evidence>
<dbReference type="InterPro" id="IPR011004">
    <property type="entry name" value="Trimer_LpxA-like_sf"/>
</dbReference>
<dbReference type="GO" id="GO:0005829">
    <property type="term" value="C:cytosol"/>
    <property type="evidence" value="ECO:0007669"/>
    <property type="project" value="TreeGrafter"/>
</dbReference>
<accession>A0A9D2UXR9</accession>
<feature type="non-terminal residue" evidence="4">
    <location>
        <position position="123"/>
    </location>
</feature>
<proteinExistence type="inferred from homology"/>
<dbReference type="PANTHER" id="PTHR23416:SF23">
    <property type="entry name" value="ACETYLTRANSFERASE C18B11.09C-RELATED"/>
    <property type="match status" value="1"/>
</dbReference>
<dbReference type="InterPro" id="IPR051159">
    <property type="entry name" value="Hexapeptide_acetyltransf"/>
</dbReference>
<dbReference type="Gene3D" id="2.160.10.10">
    <property type="entry name" value="Hexapeptide repeat proteins"/>
    <property type="match status" value="1"/>
</dbReference>
<dbReference type="SUPFAM" id="SSF51161">
    <property type="entry name" value="Trimeric LpxA-like enzymes"/>
    <property type="match status" value="1"/>
</dbReference>
<evidence type="ECO:0000259" key="3">
    <source>
        <dbReference type="SMART" id="SM01266"/>
    </source>
</evidence>
<dbReference type="AlphaFoldDB" id="A0A9D2UXR9"/>
<dbReference type="Proteomes" id="UP000786989">
    <property type="component" value="Unassembled WGS sequence"/>
</dbReference>
<evidence type="ECO:0000256" key="2">
    <source>
        <dbReference type="ARBA" id="ARBA00022679"/>
    </source>
</evidence>
<reference evidence="4" key="1">
    <citation type="journal article" date="2021" name="PeerJ">
        <title>Extensive microbial diversity within the chicken gut microbiome revealed by metagenomics and culture.</title>
        <authorList>
            <person name="Gilroy R."/>
            <person name="Ravi A."/>
            <person name="Getino M."/>
            <person name="Pursley I."/>
            <person name="Horton D.L."/>
            <person name="Alikhan N.F."/>
            <person name="Baker D."/>
            <person name="Gharbi K."/>
            <person name="Hall N."/>
            <person name="Watson M."/>
            <person name="Adriaenssens E.M."/>
            <person name="Foster-Nyarko E."/>
            <person name="Jarju S."/>
            <person name="Secka A."/>
            <person name="Antonio M."/>
            <person name="Oren A."/>
            <person name="Chaudhuri R.R."/>
            <person name="La Ragione R."/>
            <person name="Hildebrand F."/>
            <person name="Pallen M.J."/>
        </authorList>
    </citation>
    <scope>NUCLEOTIDE SEQUENCE</scope>
    <source>
        <strain evidence="4">ChiGjej6B6-11269</strain>
    </source>
</reference>
<evidence type="ECO:0000313" key="5">
    <source>
        <dbReference type="Proteomes" id="UP000786989"/>
    </source>
</evidence>
<organism evidence="4 5">
    <name type="scientific">Slackia equolifaciens</name>
    <dbReference type="NCBI Taxonomy" id="498718"/>
    <lineage>
        <taxon>Bacteria</taxon>
        <taxon>Bacillati</taxon>
        <taxon>Actinomycetota</taxon>
        <taxon>Coriobacteriia</taxon>
        <taxon>Eggerthellales</taxon>
        <taxon>Eggerthellaceae</taxon>
        <taxon>Slackia</taxon>
    </lineage>
</organism>
<feature type="domain" description="Maltose/galactoside acetyltransferase" evidence="3">
    <location>
        <begin position="7"/>
        <end position="61"/>
    </location>
</feature>
<dbReference type="GO" id="GO:0016407">
    <property type="term" value="F:acetyltransferase activity"/>
    <property type="evidence" value="ECO:0007669"/>
    <property type="project" value="InterPro"/>
</dbReference>
<dbReference type="Pfam" id="PF12464">
    <property type="entry name" value="Mac"/>
    <property type="match status" value="1"/>
</dbReference>
<keyword evidence="2" id="KW-0808">Transferase</keyword>
<sequence>MNLDEVRRRMADGRLYACNSPELFAEQERLRDVLDAYNALPFSSSAERNALLAQLLAEVGENCMIEPPFHANWGGANLHLGSNVYANMGLTLVDDADIFIEDNVMIGPNVTICTGTHPVSPRL</sequence>
<reference evidence="4" key="2">
    <citation type="submission" date="2021-09" db="EMBL/GenBank/DDBJ databases">
        <authorList>
            <person name="Gilroy R."/>
        </authorList>
    </citation>
    <scope>NUCLEOTIDE SEQUENCE</scope>
    <source>
        <strain evidence="4">ChiGjej6B6-11269</strain>
    </source>
</reference>
<dbReference type="EMBL" id="DYWI01000151">
    <property type="protein sequence ID" value="HJF66013.1"/>
    <property type="molecule type" value="Genomic_DNA"/>
</dbReference>
<gene>
    <name evidence="4" type="ORF">K8U77_07885</name>
</gene>
<protein>
    <recommendedName>
        <fullName evidence="3">Maltose/galactoside acetyltransferase domain-containing protein</fullName>
    </recommendedName>
</protein>
<comment type="caution">
    <text evidence="4">The sequence shown here is derived from an EMBL/GenBank/DDBJ whole genome shotgun (WGS) entry which is preliminary data.</text>
</comment>
<comment type="similarity">
    <text evidence="1">Belongs to the transferase hexapeptide repeat family.</text>
</comment>
<dbReference type="SMART" id="SM01266">
    <property type="entry name" value="Mac"/>
    <property type="match status" value="1"/>
</dbReference>
<evidence type="ECO:0000313" key="4">
    <source>
        <dbReference type="EMBL" id="HJF66013.1"/>
    </source>
</evidence>
<name>A0A9D2UXR9_9ACTN</name>